<sequence>MPARSPGGSVVLFHGWLDNRAALADRLGVPRDTAPPVLYGLAVEKLGDDADLAAIGDYCAITADPATGRTRLSRSALNAPPLHYHHDGELLVASSVPRAIFAAGVPMAIDEQKLADSLVGNFREEERSFYQALAQVPIGATVTIGTAPAKARRFYSLANVPPIAPISDEDCIARARELLAEATRCALDGFANPGICLSGGLDSAQIAAEMLRQMPDGQRLPSFTFTPDPDWDREIGDDIMGDERPFVEAFAAQHPSLDPHFFDNAGIGFDERMDDMLLATGVPASGLPNMYHYHALWRAARDAGCDMMVVADFGNQTFSNDARWAYAEFFRRGRWIELYRLLRDRPGDGRSVLRKFLSLCVLNALPMPLHRLVRRIVHGSAPTSRRMTAINPQFAERTHAFERLDSGTHHWDRYAPRTRREEITREFFNGNPESEDVRQGFEQLYNVAWRTIPAYRPLVEFCWSLPTEKFARGGVTRWLARAMAEGVLPDEQRSNLRMGQHSVDWHTRIGRDRQRWSDDLARWEEIPQVAETVDLGRMRRLLNEDWPTRTSWNRDVFLSIALGVPRAIMNGRFVAMVNGRNDR</sequence>
<organism evidence="5 6">
    <name type="scientific">Novosphingobium tardum</name>
    <dbReference type="NCBI Taxonomy" id="1538021"/>
    <lineage>
        <taxon>Bacteria</taxon>
        <taxon>Pseudomonadati</taxon>
        <taxon>Pseudomonadota</taxon>
        <taxon>Alphaproteobacteria</taxon>
        <taxon>Sphingomonadales</taxon>
        <taxon>Sphingomonadaceae</taxon>
        <taxon>Novosphingobium</taxon>
    </lineage>
</organism>
<reference evidence="6" key="1">
    <citation type="journal article" date="2019" name="Int. J. Syst. Evol. Microbiol.">
        <title>The Global Catalogue of Microorganisms (GCM) 10K type strain sequencing project: providing services to taxonomists for standard genome sequencing and annotation.</title>
        <authorList>
            <consortium name="The Broad Institute Genomics Platform"/>
            <consortium name="The Broad Institute Genome Sequencing Center for Infectious Disease"/>
            <person name="Wu L."/>
            <person name="Ma J."/>
        </authorList>
    </citation>
    <scope>NUCLEOTIDE SEQUENCE [LARGE SCALE GENOMIC DNA]</scope>
    <source>
        <strain evidence="6">CGMCC 1.12989</strain>
    </source>
</reference>
<name>A0ABV8RK83_9SPHN</name>
<dbReference type="EC" id="6.3.5.4" evidence="2"/>
<dbReference type="Gene3D" id="3.40.50.620">
    <property type="entry name" value="HUPs"/>
    <property type="match status" value="1"/>
</dbReference>
<dbReference type="PANTHER" id="PTHR43284">
    <property type="entry name" value="ASPARAGINE SYNTHETASE (GLUTAMINE-HYDROLYZING)"/>
    <property type="match status" value="1"/>
</dbReference>
<feature type="domain" description="Asparagine synthetase" evidence="4">
    <location>
        <begin position="457"/>
        <end position="555"/>
    </location>
</feature>
<dbReference type="SUPFAM" id="SSF56235">
    <property type="entry name" value="N-terminal nucleophile aminohydrolases (Ntn hydrolases)"/>
    <property type="match status" value="1"/>
</dbReference>
<evidence type="ECO:0000313" key="5">
    <source>
        <dbReference type="EMBL" id="MFC4293818.1"/>
    </source>
</evidence>
<proteinExistence type="predicted"/>
<dbReference type="SUPFAM" id="SSF52402">
    <property type="entry name" value="Adenine nucleotide alpha hydrolases-like"/>
    <property type="match status" value="1"/>
</dbReference>
<dbReference type="Pfam" id="PF00733">
    <property type="entry name" value="Asn_synthase"/>
    <property type="match status" value="2"/>
</dbReference>
<dbReference type="InterPro" id="IPR014729">
    <property type="entry name" value="Rossmann-like_a/b/a_fold"/>
</dbReference>
<comment type="caution">
    <text evidence="5">The sequence shown here is derived from an EMBL/GenBank/DDBJ whole genome shotgun (WGS) entry which is preliminary data.</text>
</comment>
<evidence type="ECO:0000256" key="3">
    <source>
        <dbReference type="ARBA" id="ARBA00048741"/>
    </source>
</evidence>
<protein>
    <recommendedName>
        <fullName evidence="2">asparagine synthase (glutamine-hydrolyzing)</fullName>
        <ecNumber evidence="2">6.3.5.4</ecNumber>
    </recommendedName>
</protein>
<evidence type="ECO:0000313" key="6">
    <source>
        <dbReference type="Proteomes" id="UP001595828"/>
    </source>
</evidence>
<comment type="pathway">
    <text evidence="1">Amino-acid biosynthesis; L-asparagine biosynthesis; L-asparagine from L-aspartate (L-Gln route): step 1/1.</text>
</comment>
<dbReference type="Proteomes" id="UP001595828">
    <property type="component" value="Unassembled WGS sequence"/>
</dbReference>
<keyword evidence="6" id="KW-1185">Reference proteome</keyword>
<dbReference type="InterPro" id="IPR001962">
    <property type="entry name" value="Asn_synthase"/>
</dbReference>
<dbReference type="RefSeq" id="WP_379537300.1">
    <property type="nucleotide sequence ID" value="NZ_JBHSDR010000003.1"/>
</dbReference>
<accession>A0ABV8RK83</accession>
<dbReference type="InterPro" id="IPR029055">
    <property type="entry name" value="Ntn_hydrolases_N"/>
</dbReference>
<evidence type="ECO:0000256" key="1">
    <source>
        <dbReference type="ARBA" id="ARBA00005187"/>
    </source>
</evidence>
<gene>
    <name evidence="5" type="ORF">ACFO0A_01965</name>
</gene>
<dbReference type="EMBL" id="JBHSDR010000003">
    <property type="protein sequence ID" value="MFC4293818.1"/>
    <property type="molecule type" value="Genomic_DNA"/>
</dbReference>
<dbReference type="PANTHER" id="PTHR43284:SF1">
    <property type="entry name" value="ASPARAGINE SYNTHETASE"/>
    <property type="match status" value="1"/>
</dbReference>
<feature type="domain" description="Asparagine synthetase" evidence="4">
    <location>
        <begin position="175"/>
        <end position="257"/>
    </location>
</feature>
<evidence type="ECO:0000259" key="4">
    <source>
        <dbReference type="Pfam" id="PF00733"/>
    </source>
</evidence>
<evidence type="ECO:0000256" key="2">
    <source>
        <dbReference type="ARBA" id="ARBA00012737"/>
    </source>
</evidence>
<comment type="catalytic activity">
    <reaction evidence="3">
        <text>L-aspartate + L-glutamine + ATP + H2O = L-asparagine + L-glutamate + AMP + diphosphate + H(+)</text>
        <dbReference type="Rhea" id="RHEA:12228"/>
        <dbReference type="ChEBI" id="CHEBI:15377"/>
        <dbReference type="ChEBI" id="CHEBI:15378"/>
        <dbReference type="ChEBI" id="CHEBI:29985"/>
        <dbReference type="ChEBI" id="CHEBI:29991"/>
        <dbReference type="ChEBI" id="CHEBI:30616"/>
        <dbReference type="ChEBI" id="CHEBI:33019"/>
        <dbReference type="ChEBI" id="CHEBI:58048"/>
        <dbReference type="ChEBI" id="CHEBI:58359"/>
        <dbReference type="ChEBI" id="CHEBI:456215"/>
        <dbReference type="EC" id="6.3.5.4"/>
    </reaction>
</comment>
<dbReference type="InterPro" id="IPR051786">
    <property type="entry name" value="ASN_synthetase/amidase"/>
</dbReference>